<organism evidence="1 2">
    <name type="scientific">Actinoallomurus vinaceus</name>
    <dbReference type="NCBI Taxonomy" id="1080074"/>
    <lineage>
        <taxon>Bacteria</taxon>
        <taxon>Bacillati</taxon>
        <taxon>Actinomycetota</taxon>
        <taxon>Actinomycetes</taxon>
        <taxon>Streptosporangiales</taxon>
        <taxon>Thermomonosporaceae</taxon>
        <taxon>Actinoallomurus</taxon>
    </lineage>
</organism>
<gene>
    <name evidence="1" type="ORF">GCM10023196_023660</name>
</gene>
<evidence type="ECO:0000313" key="1">
    <source>
        <dbReference type="EMBL" id="GAA4624247.1"/>
    </source>
</evidence>
<dbReference type="EMBL" id="BAABHK010000003">
    <property type="protein sequence ID" value="GAA4624247.1"/>
    <property type="molecule type" value="Genomic_DNA"/>
</dbReference>
<comment type="caution">
    <text evidence="1">The sequence shown here is derived from an EMBL/GenBank/DDBJ whole genome shotgun (WGS) entry which is preliminary data.</text>
</comment>
<reference evidence="2" key="1">
    <citation type="journal article" date="2019" name="Int. J. Syst. Evol. Microbiol.">
        <title>The Global Catalogue of Microorganisms (GCM) 10K type strain sequencing project: providing services to taxonomists for standard genome sequencing and annotation.</title>
        <authorList>
            <consortium name="The Broad Institute Genomics Platform"/>
            <consortium name="The Broad Institute Genome Sequencing Center for Infectious Disease"/>
            <person name="Wu L."/>
            <person name="Ma J."/>
        </authorList>
    </citation>
    <scope>NUCLEOTIDE SEQUENCE [LARGE SCALE GENOMIC DNA]</scope>
    <source>
        <strain evidence="2">JCM 17939</strain>
    </source>
</reference>
<name>A0ABP8U980_9ACTN</name>
<dbReference type="Proteomes" id="UP001501442">
    <property type="component" value="Unassembled WGS sequence"/>
</dbReference>
<accession>A0ABP8U980</accession>
<sequence>MAANPGLLTRVVAGFKKEVPANTIESIQKAGVAVYRALDEAEAVRRDLTAREVDAWDAPVAAAAQQLYAWNAYVLQTLGDKMIEADYRADTRTIGYLPRVTAEQVWAFFGQVEGWLSLTRQAAANPDYRPDPGMTLPADLPGWIEIDPCPAAHLQAMIAAGDAIREHAEVALGTFEVACAHDGHRADLARLRQIAAEASSAADYAAHVFEPGAGQELHEIIEQRLQHALSAYYHLGQLLAMPSLLATYGRGVTGVGVVGDRLPLPGAVGFDPWCLSDPGSLHRWANDVQAARSIEEMWRHDPDPAKTLRVQEQINAALHRGDIVRTGSMYYCSPWASIYRAQRSVVIGTRVLQPGQEFTYEVSAEEIFENGRFIREIVAGPFRPASQIEYDDPGDRH</sequence>
<proteinExistence type="predicted"/>
<keyword evidence="2" id="KW-1185">Reference proteome</keyword>
<evidence type="ECO:0000313" key="2">
    <source>
        <dbReference type="Proteomes" id="UP001501442"/>
    </source>
</evidence>
<protein>
    <submittedName>
        <fullName evidence="1">Uncharacterized protein</fullName>
    </submittedName>
</protein>